<accession>A0ABC9Q4E1</accession>
<keyword evidence="8 14" id="KW-0406">Ion transport</keyword>
<dbReference type="Proteomes" id="UP000003093">
    <property type="component" value="Unassembled WGS sequence"/>
</dbReference>
<evidence type="ECO:0000256" key="7">
    <source>
        <dbReference type="ARBA" id="ARBA00023053"/>
    </source>
</evidence>
<keyword evidence="7 14" id="KW-0915">Sodium</keyword>
<evidence type="ECO:0000256" key="10">
    <source>
        <dbReference type="ARBA" id="ARBA00023303"/>
    </source>
</evidence>
<comment type="function">
    <text evidence="13 14">Fluoride-specific ion channel. Important for reducing fluoride concentration in the cell, thus reducing its toxicity.</text>
</comment>
<comment type="caution">
    <text evidence="15">The sequence shown here is derived from an EMBL/GenBank/DDBJ whole genome shotgun (WGS) entry which is preliminary data.</text>
</comment>
<feature type="binding site" evidence="14">
    <location>
        <position position="86"/>
    </location>
    <ligand>
        <name>Na(+)</name>
        <dbReference type="ChEBI" id="CHEBI:29101"/>
        <note>structural</note>
    </ligand>
</feature>
<sequence>MLCRYKTRWWFIMISIILVMIGGGLGAIARSAVTDYFNHIFTSKLPIATLIVNLVGSFLIGLTIGLSISISWFPAFFVTGFLGGLTTFSTLAKELTLMMTPKFDIKLFLNYSLLQFIIGFIACYIGYHI</sequence>
<dbReference type="HAMAP" id="MF_00454">
    <property type="entry name" value="FluC"/>
    <property type="match status" value="1"/>
</dbReference>
<evidence type="ECO:0000313" key="16">
    <source>
        <dbReference type="Proteomes" id="UP000003093"/>
    </source>
</evidence>
<keyword evidence="9 14" id="KW-0472">Membrane</keyword>
<keyword evidence="5 14" id="KW-0479">Metal-binding</keyword>
<dbReference type="GO" id="GO:0046872">
    <property type="term" value="F:metal ion binding"/>
    <property type="evidence" value="ECO:0007669"/>
    <property type="project" value="UniProtKB-KW"/>
</dbReference>
<proteinExistence type="inferred from homology"/>
<dbReference type="Pfam" id="PF02537">
    <property type="entry name" value="CRCB"/>
    <property type="match status" value="1"/>
</dbReference>
<evidence type="ECO:0000256" key="3">
    <source>
        <dbReference type="ARBA" id="ARBA00022475"/>
    </source>
</evidence>
<feature type="binding site" evidence="14">
    <location>
        <position position="83"/>
    </location>
    <ligand>
        <name>Na(+)</name>
        <dbReference type="ChEBI" id="CHEBI:29101"/>
        <note>structural</note>
    </ligand>
</feature>
<evidence type="ECO:0000256" key="13">
    <source>
        <dbReference type="ARBA" id="ARBA00049940"/>
    </source>
</evidence>
<evidence type="ECO:0000256" key="11">
    <source>
        <dbReference type="ARBA" id="ARBA00035120"/>
    </source>
</evidence>
<dbReference type="PANTHER" id="PTHR28259:SF16">
    <property type="entry name" value="FLUORIDE-SPECIFIC ION CHANNEL FLUC 2"/>
    <property type="match status" value="1"/>
</dbReference>
<feature type="transmembrane region" description="Helical" evidence="14">
    <location>
        <begin position="45"/>
        <end position="66"/>
    </location>
</feature>
<comment type="subcellular location">
    <subcellularLocation>
        <location evidence="1 14">Cell membrane</location>
        <topology evidence="1 14">Multi-pass membrane protein</topology>
    </subcellularLocation>
</comment>
<evidence type="ECO:0000256" key="12">
    <source>
        <dbReference type="ARBA" id="ARBA00035585"/>
    </source>
</evidence>
<dbReference type="GO" id="GO:0005886">
    <property type="term" value="C:plasma membrane"/>
    <property type="evidence" value="ECO:0007669"/>
    <property type="project" value="UniProtKB-SubCell"/>
</dbReference>
<protein>
    <recommendedName>
        <fullName evidence="14">Fluoride-specific ion channel FluC</fullName>
    </recommendedName>
</protein>
<dbReference type="GO" id="GO:0062054">
    <property type="term" value="F:fluoride channel activity"/>
    <property type="evidence" value="ECO:0007669"/>
    <property type="project" value="UniProtKB-UniRule"/>
</dbReference>
<evidence type="ECO:0000256" key="9">
    <source>
        <dbReference type="ARBA" id="ARBA00023136"/>
    </source>
</evidence>
<feature type="transmembrane region" description="Helical" evidence="14">
    <location>
        <begin position="12"/>
        <end position="33"/>
    </location>
</feature>
<name>A0ABC9Q4E1_STAA5</name>
<organism evidence="15 16">
    <name type="scientific">Staphylococcus aureus subsp. aureus DR10</name>
    <dbReference type="NCBI Taxonomy" id="1155079"/>
    <lineage>
        <taxon>Bacteria</taxon>
        <taxon>Bacillati</taxon>
        <taxon>Bacillota</taxon>
        <taxon>Bacilli</taxon>
        <taxon>Bacillales</taxon>
        <taxon>Staphylococcaceae</taxon>
        <taxon>Staphylococcus</taxon>
    </lineage>
</organism>
<dbReference type="InterPro" id="IPR003691">
    <property type="entry name" value="FluC"/>
</dbReference>
<dbReference type="AlphaFoldDB" id="A0ABC9Q4E1"/>
<keyword evidence="10 14" id="KW-0407">Ion channel</keyword>
<keyword evidence="6 14" id="KW-1133">Transmembrane helix</keyword>
<evidence type="ECO:0000256" key="6">
    <source>
        <dbReference type="ARBA" id="ARBA00022989"/>
    </source>
</evidence>
<dbReference type="PANTHER" id="PTHR28259">
    <property type="entry name" value="FLUORIDE EXPORT PROTEIN 1-RELATED"/>
    <property type="match status" value="1"/>
</dbReference>
<dbReference type="GO" id="GO:0140114">
    <property type="term" value="P:cellular detoxification of fluoride"/>
    <property type="evidence" value="ECO:0007669"/>
    <property type="project" value="UniProtKB-UniRule"/>
</dbReference>
<evidence type="ECO:0000256" key="14">
    <source>
        <dbReference type="HAMAP-Rule" id="MF_00454"/>
    </source>
</evidence>
<evidence type="ECO:0000256" key="4">
    <source>
        <dbReference type="ARBA" id="ARBA00022692"/>
    </source>
</evidence>
<gene>
    <name evidence="14" type="primary">fluC</name>
    <name evidence="14" type="synonym">crcB</name>
    <name evidence="15" type="ORF">ST398NM02_1835</name>
</gene>
<feature type="transmembrane region" description="Helical" evidence="14">
    <location>
        <begin position="72"/>
        <end position="95"/>
    </location>
</feature>
<comment type="activity regulation">
    <text evidence="14">Na(+) is not transported, but it plays an essential structural role and its presence is essential for fluoride channel function.</text>
</comment>
<feature type="transmembrane region" description="Helical" evidence="14">
    <location>
        <begin position="107"/>
        <end position="127"/>
    </location>
</feature>
<comment type="similarity">
    <text evidence="11 14">Belongs to the fluoride channel Fluc/FEX (TC 1.A.43) family.</text>
</comment>
<evidence type="ECO:0000256" key="8">
    <source>
        <dbReference type="ARBA" id="ARBA00023065"/>
    </source>
</evidence>
<keyword evidence="3 14" id="KW-1003">Cell membrane</keyword>
<evidence type="ECO:0000313" key="15">
    <source>
        <dbReference type="EMBL" id="EIA15558.1"/>
    </source>
</evidence>
<comment type="catalytic activity">
    <reaction evidence="12">
        <text>fluoride(in) = fluoride(out)</text>
        <dbReference type="Rhea" id="RHEA:76159"/>
        <dbReference type="ChEBI" id="CHEBI:17051"/>
    </reaction>
    <physiologicalReaction direction="left-to-right" evidence="12">
        <dbReference type="Rhea" id="RHEA:76160"/>
    </physiologicalReaction>
</comment>
<evidence type="ECO:0000256" key="1">
    <source>
        <dbReference type="ARBA" id="ARBA00004651"/>
    </source>
</evidence>
<keyword evidence="2 14" id="KW-0813">Transport</keyword>
<evidence type="ECO:0000256" key="5">
    <source>
        <dbReference type="ARBA" id="ARBA00022723"/>
    </source>
</evidence>
<dbReference type="EMBL" id="AIDT01000001">
    <property type="protein sequence ID" value="EIA15558.1"/>
    <property type="molecule type" value="Genomic_DNA"/>
</dbReference>
<reference evidence="15 16" key="1">
    <citation type="journal article" date="2012" name="MBio">
        <title>Identification of a highly transmissible animal-independent Staphylococcus aureus ST398 clone with distinct genomic and cell adhesion properties.</title>
        <authorList>
            <person name="Uhlemann A.C."/>
            <person name="Porcella S.F."/>
            <person name="Trivedi S."/>
            <person name="Sullivan S.B."/>
            <person name="Hafer C."/>
            <person name="Kennedy A.D."/>
            <person name="Barbian K.D."/>
            <person name="McCarthy A.J."/>
            <person name="Street C."/>
            <person name="Hirschberg D.L."/>
            <person name="Lipkin W.I."/>
            <person name="Lindsay J.A."/>
            <person name="DeLeo F.R."/>
            <person name="Lowy F.D."/>
        </authorList>
    </citation>
    <scope>NUCLEOTIDE SEQUENCE [LARGE SCALE GENOMIC DNA]</scope>
    <source>
        <strain evidence="15 16">DR10</strain>
    </source>
</reference>
<evidence type="ECO:0000256" key="2">
    <source>
        <dbReference type="ARBA" id="ARBA00022448"/>
    </source>
</evidence>
<keyword evidence="4 14" id="KW-0812">Transmembrane</keyword>